<keyword evidence="2" id="KW-0413">Isomerase</keyword>
<evidence type="ECO:0000313" key="2">
    <source>
        <dbReference type="EMBL" id="MCD5315864.1"/>
    </source>
</evidence>
<proteinExistence type="predicted"/>
<name>A0A9X1SXI5_9ACTN</name>
<protein>
    <submittedName>
        <fullName evidence="2">Maleylpyruvate isomerase family mycothiol-dependent enzyme</fullName>
    </submittedName>
</protein>
<dbReference type="Gene3D" id="1.20.120.450">
    <property type="entry name" value="dinb family like domain"/>
    <property type="match status" value="1"/>
</dbReference>
<dbReference type="Proteomes" id="UP001138997">
    <property type="component" value="Unassembled WGS sequence"/>
</dbReference>
<evidence type="ECO:0000259" key="1">
    <source>
        <dbReference type="Pfam" id="PF11716"/>
    </source>
</evidence>
<accession>A0A9X1SXI5</accession>
<dbReference type="InterPro" id="IPR024344">
    <property type="entry name" value="MDMPI_metal-binding"/>
</dbReference>
<dbReference type="AlphaFoldDB" id="A0A9X1SXI5"/>
<dbReference type="GO" id="GO:0046872">
    <property type="term" value="F:metal ion binding"/>
    <property type="evidence" value="ECO:0007669"/>
    <property type="project" value="InterPro"/>
</dbReference>
<evidence type="ECO:0000313" key="3">
    <source>
        <dbReference type="Proteomes" id="UP001138997"/>
    </source>
</evidence>
<gene>
    <name evidence="2" type="ORF">LR394_33720</name>
</gene>
<dbReference type="EMBL" id="JAJOMB010000025">
    <property type="protein sequence ID" value="MCD5315864.1"/>
    <property type="molecule type" value="Genomic_DNA"/>
</dbReference>
<sequence>MNQIHELTTANRLLLADLLESLDEQQWHTPTLCAGWSAQEMAAHLLQPSITSFAQVFLVAIRYRGNTDRTVDHITRRIARRPRSDLIRLLRAHAHDRLDPPRVGPMGPYVDTCIHLRDIARPLGLETTVEGHQWRLVLDYLTAPGPAPALFGVHSLQGLALHATDLDHTWGDPHGQRIEGPAEALAMAITGRTHALPDLTGPGLAQLRLKT</sequence>
<organism evidence="2 3">
    <name type="scientific">Kineosporia babensis</name>
    <dbReference type="NCBI Taxonomy" id="499548"/>
    <lineage>
        <taxon>Bacteria</taxon>
        <taxon>Bacillati</taxon>
        <taxon>Actinomycetota</taxon>
        <taxon>Actinomycetes</taxon>
        <taxon>Kineosporiales</taxon>
        <taxon>Kineosporiaceae</taxon>
        <taxon>Kineosporia</taxon>
    </lineage>
</organism>
<feature type="domain" description="Mycothiol-dependent maleylpyruvate isomerase metal-binding" evidence="1">
    <location>
        <begin position="15"/>
        <end position="98"/>
    </location>
</feature>
<comment type="caution">
    <text evidence="2">The sequence shown here is derived from an EMBL/GenBank/DDBJ whole genome shotgun (WGS) entry which is preliminary data.</text>
</comment>
<dbReference type="InterPro" id="IPR034660">
    <property type="entry name" value="DinB/YfiT-like"/>
</dbReference>
<dbReference type="Pfam" id="PF11716">
    <property type="entry name" value="MDMPI_N"/>
    <property type="match status" value="1"/>
</dbReference>
<dbReference type="SUPFAM" id="SSF109854">
    <property type="entry name" value="DinB/YfiT-like putative metalloenzymes"/>
    <property type="match status" value="1"/>
</dbReference>
<dbReference type="RefSeq" id="WP_231448685.1">
    <property type="nucleotide sequence ID" value="NZ_JAJOMB010000025.1"/>
</dbReference>
<dbReference type="GO" id="GO:0016853">
    <property type="term" value="F:isomerase activity"/>
    <property type="evidence" value="ECO:0007669"/>
    <property type="project" value="UniProtKB-KW"/>
</dbReference>
<dbReference type="InterPro" id="IPR017517">
    <property type="entry name" value="Maleyloyr_isom"/>
</dbReference>
<reference evidence="2" key="1">
    <citation type="submission" date="2021-11" db="EMBL/GenBank/DDBJ databases">
        <title>Streptomyces corallinus and Kineosporia corallina sp. nov., two new coral-derived marine actinobacteria.</title>
        <authorList>
            <person name="Buangrab K."/>
            <person name="Sutthacheep M."/>
            <person name="Yeemin T."/>
            <person name="Harunari E."/>
            <person name="Igarashi Y."/>
            <person name="Sripreechasak P."/>
            <person name="Kanchanasin P."/>
            <person name="Tanasupawat S."/>
            <person name="Phongsopitanun W."/>
        </authorList>
    </citation>
    <scope>NUCLEOTIDE SEQUENCE</scope>
    <source>
        <strain evidence="2">JCM 31032</strain>
    </source>
</reference>
<dbReference type="NCBIfam" id="TIGR03083">
    <property type="entry name" value="maleylpyruvate isomerase family mycothiol-dependent enzyme"/>
    <property type="match status" value="1"/>
</dbReference>
<keyword evidence="3" id="KW-1185">Reference proteome</keyword>